<evidence type="ECO:0000313" key="2">
    <source>
        <dbReference type="EMBL" id="KFL96377.1"/>
    </source>
</evidence>
<gene>
    <name evidence="2" type="ORF">HMPREF5175_01890</name>
</gene>
<feature type="compositionally biased region" description="Basic and acidic residues" evidence="1">
    <location>
        <begin position="353"/>
        <end position="375"/>
    </location>
</feature>
<feature type="region of interest" description="Disordered" evidence="1">
    <location>
        <begin position="345"/>
        <end position="375"/>
    </location>
</feature>
<protein>
    <recommendedName>
        <fullName evidence="4">Nickase</fullName>
    </recommendedName>
</protein>
<name>A0AB34NY93_LACGS</name>
<evidence type="ECO:0008006" key="4">
    <source>
        <dbReference type="Google" id="ProtNLM"/>
    </source>
</evidence>
<proteinExistence type="predicted"/>
<reference evidence="2 3" key="1">
    <citation type="submission" date="2010-03" db="EMBL/GenBank/DDBJ databases">
        <title>The Genome Sequence of Lactobacillus gasseri strain SV-16A-US.</title>
        <authorList>
            <consortium name="The Broad Institute Genome Sequencing Platform"/>
            <person name="Ward D."/>
            <person name="Earl A."/>
            <person name="Feldgarden M."/>
            <person name="Gevers D."/>
            <person name="Young S.K."/>
            <person name="Zeng Q."/>
            <person name="Koehrsen M."/>
            <person name="Alvarado L."/>
            <person name="Berlin A."/>
            <person name="Bochicchio J."/>
            <person name="Borenstein D."/>
            <person name="Chapman S.B."/>
            <person name="Chen Z."/>
            <person name="Engels R."/>
            <person name="Freedman E."/>
            <person name="Gellesch M."/>
            <person name="Goldberg J."/>
            <person name="Griggs A."/>
            <person name="Gujja S."/>
            <person name="Heilman E."/>
            <person name="Heiman D."/>
            <person name="Hepburn T."/>
            <person name="Howarth C."/>
            <person name="Jen D."/>
            <person name="Larson L."/>
            <person name="Mehta T."/>
            <person name="Park D."/>
            <person name="Pearson M."/>
            <person name="Roberts A."/>
            <person name="Saif S."/>
            <person name="Shea T."/>
            <person name="Shenoy N."/>
            <person name="Sisk P."/>
            <person name="Stolte C."/>
            <person name="Sykes S."/>
            <person name="Thomson T."/>
            <person name="Walk T."/>
            <person name="White J."/>
            <person name="Yandava C."/>
            <person name="Liu Y."/>
            <person name="Xu Q."/>
            <person name="Haas B."/>
            <person name="Nusbaum C."/>
            <person name="Birren B."/>
        </authorList>
    </citation>
    <scope>NUCLEOTIDE SEQUENCE [LARGE SCALE GENOMIC DNA]</scope>
    <source>
        <strain evidence="2 3">SV-16A-US</strain>
    </source>
</reference>
<organism evidence="2 3">
    <name type="scientific">Lactobacillus gasseri SV-16A-US</name>
    <dbReference type="NCBI Taxonomy" id="575604"/>
    <lineage>
        <taxon>Bacteria</taxon>
        <taxon>Bacillati</taxon>
        <taxon>Bacillota</taxon>
        <taxon>Bacilli</taxon>
        <taxon>Lactobacillales</taxon>
        <taxon>Lactobacillaceae</taxon>
        <taxon>Lactobacillus</taxon>
    </lineage>
</organism>
<accession>A0AB34NY93</accession>
<dbReference type="Proteomes" id="UP000030761">
    <property type="component" value="Unassembled WGS sequence"/>
</dbReference>
<dbReference type="EMBL" id="KN050677">
    <property type="protein sequence ID" value="KFL96377.1"/>
    <property type="molecule type" value="Genomic_DNA"/>
</dbReference>
<evidence type="ECO:0000313" key="3">
    <source>
        <dbReference type="Proteomes" id="UP000030761"/>
    </source>
</evidence>
<dbReference type="RefSeq" id="WP_035425175.1">
    <property type="nucleotide sequence ID" value="NZ_KN050677.1"/>
</dbReference>
<evidence type="ECO:0000256" key="1">
    <source>
        <dbReference type="SAM" id="MobiDB-lite"/>
    </source>
</evidence>
<dbReference type="AlphaFoldDB" id="A0AB34NY93"/>
<sequence>MKKFFKKIEDKWKKAVKWYKSDKNQFYQLYPSNSHEQTNQLFDQKTKQETVEHLTKDKTIENGHSSQIKYPDNIVQPQNKHDQTKQLFKQVEQTFTTNPLAAQWYVQNKKAISEGLDNHYADYSQEKKHKEHNKLKDIESKFTKDQILELETLYNSVHTNSGETSLLGDKIEQKINDESKFEQNNTKSVKEAAQIFMSDPVNAKWYVQRIKVEIEDDNNFEALFEGRKEKYIEKNKLNQIGHEQRLNNNQILKLEKAYQTSFDPTQIYRNSKYGIRSKFTKKNQRKIEDLSKQYSLNCERLPNKFDYSPQEKGLSKAEMHRQAFLINRGRMKPTQNAKTMELSQKFKKKQAARHRETNKKLLAKEHAIQSRNLER</sequence>